<proteinExistence type="predicted"/>
<name>A0A380THZ3_9ZZZZ</name>
<dbReference type="AlphaFoldDB" id="A0A380THZ3"/>
<dbReference type="InterPro" id="IPR032710">
    <property type="entry name" value="NTF2-like_dom_sf"/>
</dbReference>
<evidence type="ECO:0000313" key="2">
    <source>
        <dbReference type="EMBL" id="SUS07313.1"/>
    </source>
</evidence>
<dbReference type="Pfam" id="PF12680">
    <property type="entry name" value="SnoaL_2"/>
    <property type="match status" value="1"/>
</dbReference>
<dbReference type="SUPFAM" id="SSF54427">
    <property type="entry name" value="NTF2-like"/>
    <property type="match status" value="1"/>
</dbReference>
<dbReference type="InterPro" id="IPR037401">
    <property type="entry name" value="SnoaL-like"/>
</dbReference>
<accession>A0A380THZ3</accession>
<dbReference type="Gene3D" id="3.10.450.50">
    <property type="match status" value="1"/>
</dbReference>
<gene>
    <name evidence="2" type="ORF">DF3PB_4100002</name>
</gene>
<sequence length="130" mass="13350">MPAHSPEEIHLQFAQHFSAGALDQLVALYEPDAVLIPSPGNPVQGLGAIRDALAQFLAMGGIFTLAAATVVRAADLALLYAPWTLQATAADGSAISMTGITSDVARRQADGTWLLVLDNPYGPAGVGLGA</sequence>
<organism evidence="2">
    <name type="scientific">metagenome</name>
    <dbReference type="NCBI Taxonomy" id="256318"/>
    <lineage>
        <taxon>unclassified sequences</taxon>
        <taxon>metagenomes</taxon>
    </lineage>
</organism>
<dbReference type="EMBL" id="UIDG01000347">
    <property type="protein sequence ID" value="SUS07313.1"/>
    <property type="molecule type" value="Genomic_DNA"/>
</dbReference>
<dbReference type="CDD" id="cd00531">
    <property type="entry name" value="NTF2_like"/>
    <property type="match status" value="1"/>
</dbReference>
<evidence type="ECO:0000259" key="1">
    <source>
        <dbReference type="Pfam" id="PF12680"/>
    </source>
</evidence>
<feature type="domain" description="SnoaL-like" evidence="1">
    <location>
        <begin position="12"/>
        <end position="101"/>
    </location>
</feature>
<protein>
    <recommendedName>
        <fullName evidence="1">SnoaL-like domain-containing protein</fullName>
    </recommendedName>
</protein>
<reference evidence="2" key="1">
    <citation type="submission" date="2018-07" db="EMBL/GenBank/DDBJ databases">
        <authorList>
            <person name="Quirk P.G."/>
            <person name="Krulwich T.A."/>
        </authorList>
    </citation>
    <scope>NUCLEOTIDE SEQUENCE</scope>
</reference>